<evidence type="ECO:0000313" key="3">
    <source>
        <dbReference type="Proteomes" id="UP000299102"/>
    </source>
</evidence>
<sequence>MRVTGRRRRCAARAARNNGTAAPPDAEACIRVQRRSIYSNLFTGQEIAINQRRFLVRARGNAARPARAMNDAKCVQNRPRNRRVRGESVAYRVRRLAGPLLCDPPILAPTRRLDPPLVFSDVLEYIHRRFGIIAAAGRPSTFVPAKYKSKVRQTAVSTLKAIREAKSRAGTGIEIEDAMSLKLNVGRDSDQKRDRVRNQY</sequence>
<feature type="region of interest" description="Disordered" evidence="1">
    <location>
        <begin position="1"/>
        <end position="23"/>
    </location>
</feature>
<dbReference type="AlphaFoldDB" id="A0A4C1VEQ5"/>
<gene>
    <name evidence="2" type="ORF">EVAR_24745_1</name>
</gene>
<protein>
    <submittedName>
        <fullName evidence="2">Uncharacterized protein</fullName>
    </submittedName>
</protein>
<organism evidence="2 3">
    <name type="scientific">Eumeta variegata</name>
    <name type="common">Bagworm moth</name>
    <name type="synonym">Eumeta japonica</name>
    <dbReference type="NCBI Taxonomy" id="151549"/>
    <lineage>
        <taxon>Eukaryota</taxon>
        <taxon>Metazoa</taxon>
        <taxon>Ecdysozoa</taxon>
        <taxon>Arthropoda</taxon>
        <taxon>Hexapoda</taxon>
        <taxon>Insecta</taxon>
        <taxon>Pterygota</taxon>
        <taxon>Neoptera</taxon>
        <taxon>Endopterygota</taxon>
        <taxon>Lepidoptera</taxon>
        <taxon>Glossata</taxon>
        <taxon>Ditrysia</taxon>
        <taxon>Tineoidea</taxon>
        <taxon>Psychidae</taxon>
        <taxon>Oiketicinae</taxon>
        <taxon>Eumeta</taxon>
    </lineage>
</organism>
<comment type="caution">
    <text evidence="2">The sequence shown here is derived from an EMBL/GenBank/DDBJ whole genome shotgun (WGS) entry which is preliminary data.</text>
</comment>
<feature type="compositionally biased region" description="Low complexity" evidence="1">
    <location>
        <begin position="12"/>
        <end position="22"/>
    </location>
</feature>
<feature type="compositionally biased region" description="Basic residues" evidence="1">
    <location>
        <begin position="1"/>
        <end position="11"/>
    </location>
</feature>
<name>A0A4C1VEQ5_EUMVA</name>
<proteinExistence type="predicted"/>
<reference evidence="2 3" key="1">
    <citation type="journal article" date="2019" name="Commun. Biol.">
        <title>The bagworm genome reveals a unique fibroin gene that provides high tensile strength.</title>
        <authorList>
            <person name="Kono N."/>
            <person name="Nakamura H."/>
            <person name="Ohtoshi R."/>
            <person name="Tomita M."/>
            <person name="Numata K."/>
            <person name="Arakawa K."/>
        </authorList>
    </citation>
    <scope>NUCLEOTIDE SEQUENCE [LARGE SCALE GENOMIC DNA]</scope>
</reference>
<evidence type="ECO:0000256" key="1">
    <source>
        <dbReference type="SAM" id="MobiDB-lite"/>
    </source>
</evidence>
<evidence type="ECO:0000313" key="2">
    <source>
        <dbReference type="EMBL" id="GBP36742.1"/>
    </source>
</evidence>
<dbReference type="EMBL" id="BGZK01000322">
    <property type="protein sequence ID" value="GBP36742.1"/>
    <property type="molecule type" value="Genomic_DNA"/>
</dbReference>
<keyword evidence="3" id="KW-1185">Reference proteome</keyword>
<dbReference type="Proteomes" id="UP000299102">
    <property type="component" value="Unassembled WGS sequence"/>
</dbReference>
<accession>A0A4C1VEQ5</accession>